<feature type="domain" description="DOMON" evidence="2">
    <location>
        <begin position="569"/>
        <end position="631"/>
    </location>
</feature>
<proteinExistence type="predicted"/>
<feature type="compositionally biased region" description="Basic and acidic residues" evidence="1">
    <location>
        <begin position="261"/>
        <end position="285"/>
    </location>
</feature>
<comment type="caution">
    <text evidence="3">The sequence shown here is derived from an EMBL/GenBank/DDBJ whole genome shotgun (WGS) entry which is preliminary data.</text>
</comment>
<dbReference type="EMBL" id="PZQS01000010">
    <property type="protein sequence ID" value="PVD23547.1"/>
    <property type="molecule type" value="Genomic_DNA"/>
</dbReference>
<sequence length="631" mass="68075">MLLGLLLCRECTAHIRLTYPQARKYDFDFLDNIRTPAPCGGMPKDPGHSTKLQAGTKMKIEWHLSYPHRGGYYFQLMGDNNTEISRYPASGMAGQADGTSLSYDINLPPQSCSNCTLRMVRQAGEWTAGSGQDYLFWSCADIDIVPQLTETEMCSGHGTYKNAKCECDRLFHGENCQFKVSPVAAPPVDLNGYQRVQLRQDITLHYKILQDTQEVEVVMSAKTVSWMSLGWRTRGTGASCRNFPNLSNINSYATPEVEPVAESKPEPKAEGTAKPEGAAEPKAEVTAKPAGSGVAEPVAEVTGKPAGSGVAEPVAEVTSKPAGSGVAEPVAEVPAKSTGNSTAEPVAEVTAKPAVNATAEPLAWVVDCANEPSGAAEPKSEGEPSSEGTSEPKSQSEPKTESEPTSEGEPSNNGLHPMDCTDVVIAQAKGNLYRVGDFYTRDRSTPVMDEYLGGVNSLTAALAWEKDDTTTMIFRRKLTTSDPADHEFKNELMHVIWAVGQRQGAYRHSPCSALETSKVSISDYYKKDELKYHGVGALQRGTASVNFFSVNNPTPQSNCLRGSCPAGQCGLDASWEFDPTTDTVNFTLRANVNTNRNAWVAVGFSDDSLMANTDVVYGGITQDGTHHVWDG</sequence>
<feature type="region of interest" description="Disordered" evidence="1">
    <location>
        <begin position="372"/>
        <end position="418"/>
    </location>
</feature>
<feature type="compositionally biased region" description="Low complexity" evidence="1">
    <location>
        <begin position="383"/>
        <end position="393"/>
    </location>
</feature>
<feature type="region of interest" description="Disordered" evidence="1">
    <location>
        <begin position="254"/>
        <end position="345"/>
    </location>
</feature>
<dbReference type="CDD" id="cd09631">
    <property type="entry name" value="DOMON_DOH"/>
    <property type="match status" value="2"/>
</dbReference>
<dbReference type="AlphaFoldDB" id="A0A2T7NQU4"/>
<dbReference type="OrthoDB" id="188511at2759"/>
<keyword evidence="4" id="KW-1185">Reference proteome</keyword>
<name>A0A2T7NQU4_POMCA</name>
<dbReference type="SMART" id="SM00664">
    <property type="entry name" value="DoH"/>
    <property type="match status" value="1"/>
</dbReference>
<gene>
    <name evidence="3" type="ORF">C0Q70_16819</name>
</gene>
<evidence type="ECO:0000313" key="3">
    <source>
        <dbReference type="EMBL" id="PVD23547.1"/>
    </source>
</evidence>
<dbReference type="Gene3D" id="2.60.120.260">
    <property type="entry name" value="Galactose-binding domain-like"/>
    <property type="match status" value="1"/>
</dbReference>
<protein>
    <recommendedName>
        <fullName evidence="2">DOMON domain-containing protein</fullName>
    </recommendedName>
</protein>
<dbReference type="PANTHER" id="PTHR46901:SF2">
    <property type="entry name" value="GH04942P"/>
    <property type="match status" value="1"/>
</dbReference>
<dbReference type="Pfam" id="PF03351">
    <property type="entry name" value="DOMON"/>
    <property type="match status" value="2"/>
</dbReference>
<dbReference type="STRING" id="400727.A0A2T7NQU4"/>
<organism evidence="3 4">
    <name type="scientific">Pomacea canaliculata</name>
    <name type="common">Golden apple snail</name>
    <dbReference type="NCBI Taxonomy" id="400727"/>
    <lineage>
        <taxon>Eukaryota</taxon>
        <taxon>Metazoa</taxon>
        <taxon>Spiralia</taxon>
        <taxon>Lophotrochozoa</taxon>
        <taxon>Mollusca</taxon>
        <taxon>Gastropoda</taxon>
        <taxon>Caenogastropoda</taxon>
        <taxon>Architaenioglossa</taxon>
        <taxon>Ampullarioidea</taxon>
        <taxon>Ampullariidae</taxon>
        <taxon>Pomacea</taxon>
    </lineage>
</organism>
<evidence type="ECO:0000259" key="2">
    <source>
        <dbReference type="PROSITE" id="PS50836"/>
    </source>
</evidence>
<dbReference type="Proteomes" id="UP000245119">
    <property type="component" value="Linkage Group LG10"/>
</dbReference>
<accession>A0A2T7NQU4</accession>
<dbReference type="InterPro" id="IPR045266">
    <property type="entry name" value="DOH_DOMON"/>
</dbReference>
<dbReference type="InterPro" id="IPR005018">
    <property type="entry name" value="DOMON_domain"/>
</dbReference>
<reference evidence="3 4" key="1">
    <citation type="submission" date="2018-04" db="EMBL/GenBank/DDBJ databases">
        <title>The genome of golden apple snail Pomacea canaliculata provides insight into stress tolerance and invasive adaptation.</title>
        <authorList>
            <person name="Liu C."/>
            <person name="Liu B."/>
            <person name="Ren Y."/>
            <person name="Zhang Y."/>
            <person name="Wang H."/>
            <person name="Li S."/>
            <person name="Jiang F."/>
            <person name="Yin L."/>
            <person name="Zhang G."/>
            <person name="Qian W."/>
            <person name="Fan W."/>
        </authorList>
    </citation>
    <scope>NUCLEOTIDE SEQUENCE [LARGE SCALE GENOMIC DNA]</scope>
    <source>
        <strain evidence="3">SZHN2017</strain>
        <tissue evidence="3">Muscle</tissue>
    </source>
</reference>
<evidence type="ECO:0000256" key="1">
    <source>
        <dbReference type="SAM" id="MobiDB-lite"/>
    </source>
</evidence>
<dbReference type="PANTHER" id="PTHR46901">
    <property type="entry name" value="GH04942P"/>
    <property type="match status" value="1"/>
</dbReference>
<feature type="domain" description="DOMON" evidence="2">
    <location>
        <begin position="358"/>
        <end position="500"/>
    </location>
</feature>
<evidence type="ECO:0000313" key="4">
    <source>
        <dbReference type="Proteomes" id="UP000245119"/>
    </source>
</evidence>
<dbReference type="PROSITE" id="PS50836">
    <property type="entry name" value="DOMON"/>
    <property type="match status" value="2"/>
</dbReference>